<accession>A0A0D2XAY5</accession>
<dbReference type="EnsemblFungi" id="FOXG_01051T0">
    <property type="protein sequence ID" value="FOXG_01051P0"/>
    <property type="gene ID" value="FOXG_01051"/>
</dbReference>
<protein>
    <submittedName>
        <fullName evidence="1">Uncharacterized protein</fullName>
    </submittedName>
</protein>
<sequence length="20" mass="2354">MSLTRVMIQKKALMRLFALC</sequence>
<dbReference type="AlphaFoldDB" id="A0A0D2XAY5"/>
<reference evidence="2" key="1">
    <citation type="journal article" date="2012" name="Mol. Plant Microbe Interact.">
        <title>A highly conserved effector in Fusarium oxysporum is required for full virulence on Arabidopsis.</title>
        <authorList>
            <person name="Thatcher L.F."/>
            <person name="Gardiner D.M."/>
            <person name="Kazan K."/>
            <person name="Manners J."/>
        </authorList>
    </citation>
    <scope>NUCLEOTIDE SEQUENCE [LARGE SCALE GENOMIC DNA]</scope>
    <source>
        <strain evidence="2">Fo5176</strain>
    </source>
</reference>
<organism evidence="1 2">
    <name type="scientific">Fusarium oxysporum (strain Fo5176)</name>
    <name type="common">Fusarium vascular wilt</name>
    <dbReference type="NCBI Taxonomy" id="660025"/>
    <lineage>
        <taxon>Eukaryota</taxon>
        <taxon>Fungi</taxon>
        <taxon>Dikarya</taxon>
        <taxon>Ascomycota</taxon>
        <taxon>Pezizomycotina</taxon>
        <taxon>Sordariomycetes</taxon>
        <taxon>Hypocreomycetidae</taxon>
        <taxon>Hypocreales</taxon>
        <taxon>Nectriaceae</taxon>
        <taxon>Fusarium</taxon>
        <taxon>Fusarium oxysporum species complex</taxon>
    </lineage>
</organism>
<dbReference type="Proteomes" id="UP000002489">
    <property type="component" value="Unassembled WGS sequence"/>
</dbReference>
<reference evidence="1" key="2">
    <citation type="submission" date="2025-08" db="UniProtKB">
        <authorList>
            <consortium name="EnsemblFungi"/>
        </authorList>
    </citation>
    <scope>IDENTIFICATION</scope>
    <source>
        <strain evidence="1">4287 / CBS 123668 / FGSC 9935 / NRRL 34936</strain>
    </source>
</reference>
<evidence type="ECO:0000313" key="2">
    <source>
        <dbReference type="Proteomes" id="UP000002489"/>
    </source>
</evidence>
<name>A0A0D2XAY5_FUSOF</name>
<proteinExistence type="predicted"/>
<evidence type="ECO:0000313" key="1">
    <source>
        <dbReference type="EnsemblFungi" id="FOXG_01051P0"/>
    </source>
</evidence>